<dbReference type="PANTHER" id="PTHR42146:SF1">
    <property type="entry name" value="OLIGORIBONUCLEASE NRNB"/>
    <property type="match status" value="1"/>
</dbReference>
<evidence type="ECO:0000313" key="3">
    <source>
        <dbReference type="EMBL" id="HHP81769.1"/>
    </source>
</evidence>
<dbReference type="Pfam" id="PF01368">
    <property type="entry name" value="DHH"/>
    <property type="match status" value="1"/>
</dbReference>
<organism evidence="3">
    <name type="scientific">Ignisphaera aggregans</name>
    <dbReference type="NCBI Taxonomy" id="334771"/>
    <lineage>
        <taxon>Archaea</taxon>
        <taxon>Thermoproteota</taxon>
        <taxon>Thermoprotei</taxon>
        <taxon>Desulfurococcales</taxon>
        <taxon>Desulfurococcaceae</taxon>
        <taxon>Ignisphaera</taxon>
    </lineage>
</organism>
<evidence type="ECO:0000259" key="1">
    <source>
        <dbReference type="Pfam" id="PF01368"/>
    </source>
</evidence>
<comment type="caution">
    <text evidence="3">The sequence shown here is derived from an EMBL/GenBank/DDBJ whole genome shotgun (WGS) entry which is preliminary data.</text>
</comment>
<dbReference type="InterPro" id="IPR001667">
    <property type="entry name" value="DDH_dom"/>
</dbReference>
<dbReference type="InterPro" id="IPR052968">
    <property type="entry name" value="Nucleotide_metab_enz"/>
</dbReference>
<dbReference type="GO" id="GO:0003676">
    <property type="term" value="F:nucleic acid binding"/>
    <property type="evidence" value="ECO:0007669"/>
    <property type="project" value="InterPro"/>
</dbReference>
<dbReference type="InterPro" id="IPR038763">
    <property type="entry name" value="DHH_sf"/>
</dbReference>
<name>A0A7C5XMJ5_9CREN</name>
<feature type="domain" description="DHHA1" evidence="2">
    <location>
        <begin position="244"/>
        <end position="329"/>
    </location>
</feature>
<dbReference type="Gene3D" id="3.10.310.30">
    <property type="match status" value="1"/>
</dbReference>
<sequence>MYGKAIVIFHGDCDGAISAGLYIRHFLMDFFPSNIILKYSHPWRLEQDLVNAFKKISRESIDTIVILDLAIRDTVIDMLLKNFKNKSTNIVIIDHHLSSLHAIEMLKNRAINIRTYWNGVQSTPQVIASLLVKNLNTYEKFLVNVANICEGGDAEEINVKNIADKIKLVLAIEPLNEKLILSTVESIVKGEEFWNSNEFESRFWKGKWLLRLLLKKIEERVEQICKWHLASFTATESLIFAGLFGIASSEYIKKYKYPIVLLREEEDKAVVTVRSAEGKALEFCKNLAQWLTQKVEGVYGGHKEAASITIRNYESLEKLKNMLKEYIKNTLC</sequence>
<gene>
    <name evidence="3" type="ORF">ENM84_03800</name>
</gene>
<dbReference type="InterPro" id="IPR003156">
    <property type="entry name" value="DHHA1_dom"/>
</dbReference>
<accession>A0A7C5XMJ5</accession>
<dbReference type="AlphaFoldDB" id="A0A7C5XMJ5"/>
<proteinExistence type="predicted"/>
<dbReference type="PANTHER" id="PTHR42146">
    <property type="entry name" value="3',5'-CYCLIC-NUCLEOTIDE PHOSPHODIESTERASE"/>
    <property type="match status" value="1"/>
</dbReference>
<dbReference type="Pfam" id="PF02272">
    <property type="entry name" value="DHHA1"/>
    <property type="match status" value="1"/>
</dbReference>
<protein>
    <submittedName>
        <fullName evidence="3">Uncharacterized protein</fullName>
    </submittedName>
</protein>
<dbReference type="SUPFAM" id="SSF64182">
    <property type="entry name" value="DHH phosphoesterases"/>
    <property type="match status" value="1"/>
</dbReference>
<evidence type="ECO:0000259" key="2">
    <source>
        <dbReference type="Pfam" id="PF02272"/>
    </source>
</evidence>
<reference evidence="3" key="1">
    <citation type="journal article" date="2020" name="mSystems">
        <title>Genome- and Community-Level Interaction Insights into Carbon Utilization and Element Cycling Functions of Hydrothermarchaeota in Hydrothermal Sediment.</title>
        <authorList>
            <person name="Zhou Z."/>
            <person name="Liu Y."/>
            <person name="Xu W."/>
            <person name="Pan J."/>
            <person name="Luo Z.H."/>
            <person name="Li M."/>
        </authorList>
    </citation>
    <scope>NUCLEOTIDE SEQUENCE [LARGE SCALE GENOMIC DNA]</scope>
    <source>
        <strain evidence="3">SpSt-1121</strain>
    </source>
</reference>
<dbReference type="EMBL" id="DRZI01000160">
    <property type="protein sequence ID" value="HHP81769.1"/>
    <property type="molecule type" value="Genomic_DNA"/>
</dbReference>
<feature type="domain" description="DDH" evidence="1">
    <location>
        <begin position="6"/>
        <end position="136"/>
    </location>
</feature>